<dbReference type="GO" id="GO:0005524">
    <property type="term" value="F:ATP binding"/>
    <property type="evidence" value="ECO:0007669"/>
    <property type="project" value="UniProtKB-KW"/>
</dbReference>
<sequence length="254" mass="26976">MIRQIALDNIILEAGRPLVHGVSLTLRRGRTLALVGGSGSGKSLTCAALTGTLPAGVRQTGGQILADGAAASPQRLRGTAIATIMQNPRSAFNPLLTMAAHLRETCRALGRPADDATLRHALAAVGLEQAGRVLKCYPFEMSGGMLQRVMIAVALLAEAPFMIADEPTTDLDAVAQARILDLLDAIMHRQRPGLLLVTHDMGVVARLADDVAVMHEGRIVEQRDVAALFRTPQHPVTRSLIAAHLALYGEELSL</sequence>
<dbReference type="GO" id="GO:0016151">
    <property type="term" value="F:nickel cation binding"/>
    <property type="evidence" value="ECO:0007669"/>
    <property type="project" value="InterPro"/>
</dbReference>
<dbReference type="EMBL" id="JAVDNV010000009">
    <property type="protein sequence ID" value="MDQ2310216.1"/>
    <property type="molecule type" value="Genomic_DNA"/>
</dbReference>
<dbReference type="InterPro" id="IPR003439">
    <property type="entry name" value="ABC_transporter-like_ATP-bd"/>
</dbReference>
<reference evidence="15" key="2">
    <citation type="submission" date="2023-08" db="EMBL/GenBank/DDBJ databases">
        <title>WGS of pathogenic bacterial species, Los Angeles County Public Health Laboratories.</title>
        <authorList>
            <person name="Garrigues J.M."/>
            <person name="Green N.M."/>
        </authorList>
    </citation>
    <scope>NUCLEOTIDE SEQUENCE</scope>
    <source>
        <strain evidence="15">LACPHL-BACT-2023-00068</strain>
    </source>
</reference>
<evidence type="ECO:0000313" key="15">
    <source>
        <dbReference type="EMBL" id="MDQ2310216.1"/>
    </source>
</evidence>
<keyword evidence="4" id="KW-1003">Cell membrane</keyword>
<evidence type="ECO:0000256" key="4">
    <source>
        <dbReference type="ARBA" id="ARBA00022475"/>
    </source>
</evidence>
<organism evidence="14 16">
    <name type="scientific">Pluralibacter gergoviae</name>
    <name type="common">Enterobacter gergoviae</name>
    <dbReference type="NCBI Taxonomy" id="61647"/>
    <lineage>
        <taxon>Bacteria</taxon>
        <taxon>Pseudomonadati</taxon>
        <taxon>Pseudomonadota</taxon>
        <taxon>Gammaproteobacteria</taxon>
        <taxon>Enterobacterales</taxon>
        <taxon>Enterobacteriaceae</taxon>
        <taxon>Pluralibacter</taxon>
    </lineage>
</organism>
<dbReference type="PANTHER" id="PTHR43297:SF14">
    <property type="entry name" value="ATPASE AAA-TYPE CORE DOMAIN-CONTAINING PROTEIN"/>
    <property type="match status" value="1"/>
</dbReference>
<keyword evidence="3" id="KW-0813">Transport</keyword>
<dbReference type="PANTHER" id="PTHR43297">
    <property type="entry name" value="OLIGOPEPTIDE TRANSPORT ATP-BINDING PROTEIN APPD"/>
    <property type="match status" value="1"/>
</dbReference>
<comment type="caution">
    <text evidence="14">The sequence shown here is derived from an EMBL/GenBank/DDBJ whole genome shotgun (WGS) entry which is preliminary data.</text>
</comment>
<reference evidence="14 16" key="1">
    <citation type="submission" date="2015-05" db="EMBL/GenBank/DDBJ databases">
        <title>Genome sequences of Pluralibacter gergoviae.</title>
        <authorList>
            <person name="Greninger A.L."/>
            <person name="Miller S."/>
        </authorList>
    </citation>
    <scope>NUCLEOTIDE SEQUENCE [LARGE SCALE GENOMIC DNA]</scope>
    <source>
        <strain evidence="14 16">JS81F13</strain>
    </source>
</reference>
<evidence type="ECO:0000256" key="6">
    <source>
        <dbReference type="ARBA" id="ARBA00022596"/>
    </source>
</evidence>
<evidence type="ECO:0000256" key="2">
    <source>
        <dbReference type="ARBA" id="ARBA00005417"/>
    </source>
</evidence>
<dbReference type="InterPro" id="IPR017871">
    <property type="entry name" value="ABC_transporter-like_CS"/>
</dbReference>
<keyword evidence="5" id="KW-0997">Cell inner membrane</keyword>
<dbReference type="InterPro" id="IPR050388">
    <property type="entry name" value="ABC_Ni/Peptide_Import"/>
</dbReference>
<dbReference type="Proteomes" id="UP001236270">
    <property type="component" value="Unassembled WGS sequence"/>
</dbReference>
<gene>
    <name evidence="14" type="primary">nikD</name>
    <name evidence="14" type="ORF">ABW06_08855</name>
    <name evidence="15" type="ORF">RBJ30_14080</name>
</gene>
<evidence type="ECO:0000256" key="12">
    <source>
        <dbReference type="ARBA" id="ARBA00023136"/>
    </source>
</evidence>
<dbReference type="GO" id="GO:0005886">
    <property type="term" value="C:plasma membrane"/>
    <property type="evidence" value="ECO:0007669"/>
    <property type="project" value="UniProtKB-SubCell"/>
</dbReference>
<evidence type="ECO:0000256" key="9">
    <source>
        <dbReference type="ARBA" id="ARBA00022967"/>
    </source>
</evidence>
<evidence type="ECO:0000256" key="11">
    <source>
        <dbReference type="ARBA" id="ARBA00023112"/>
    </source>
</evidence>
<dbReference type="SUPFAM" id="SSF52540">
    <property type="entry name" value="P-loop containing nucleoside triphosphate hydrolases"/>
    <property type="match status" value="1"/>
</dbReference>
<dbReference type="NCBIfam" id="TIGR02770">
    <property type="entry name" value="nickel_nikD"/>
    <property type="match status" value="1"/>
</dbReference>
<evidence type="ECO:0000313" key="16">
    <source>
        <dbReference type="Proteomes" id="UP000036196"/>
    </source>
</evidence>
<dbReference type="GO" id="GO:0016887">
    <property type="term" value="F:ATP hydrolysis activity"/>
    <property type="evidence" value="ECO:0007669"/>
    <property type="project" value="InterPro"/>
</dbReference>
<dbReference type="AlphaFoldDB" id="A0A0J5N606"/>
<protein>
    <submittedName>
        <fullName evidence="14">Nickel ABC transporter ATP-binding protein</fullName>
    </submittedName>
    <submittedName>
        <fullName evidence="15">Nickel import ATP-binding protein NikD</fullName>
    </submittedName>
</protein>
<evidence type="ECO:0000256" key="7">
    <source>
        <dbReference type="ARBA" id="ARBA00022741"/>
    </source>
</evidence>
<dbReference type="PROSITE" id="PS00211">
    <property type="entry name" value="ABC_TRANSPORTER_1"/>
    <property type="match status" value="1"/>
</dbReference>
<comment type="similarity">
    <text evidence="2">Belongs to the ABC transporter superfamily.</text>
</comment>
<dbReference type="CDD" id="cd03257">
    <property type="entry name" value="ABC_NikE_OppD_transporters"/>
    <property type="match status" value="1"/>
</dbReference>
<dbReference type="Gene3D" id="3.40.50.300">
    <property type="entry name" value="P-loop containing nucleotide triphosphate hydrolases"/>
    <property type="match status" value="1"/>
</dbReference>
<name>A0A0J5N606_PLUGE</name>
<keyword evidence="7" id="KW-0547">Nucleotide-binding</keyword>
<dbReference type="Proteomes" id="UP000036196">
    <property type="component" value="Unassembled WGS sequence"/>
</dbReference>
<dbReference type="GO" id="GO:0015413">
    <property type="term" value="F:ABC-type nickel transporter activity"/>
    <property type="evidence" value="ECO:0007669"/>
    <property type="project" value="InterPro"/>
</dbReference>
<evidence type="ECO:0000256" key="3">
    <source>
        <dbReference type="ARBA" id="ARBA00022448"/>
    </source>
</evidence>
<keyword evidence="6" id="KW-0533">Nickel</keyword>
<dbReference type="EMBL" id="LDZF01000007">
    <property type="protein sequence ID" value="KMK14433.1"/>
    <property type="molecule type" value="Genomic_DNA"/>
</dbReference>
<evidence type="ECO:0000256" key="10">
    <source>
        <dbReference type="ARBA" id="ARBA00023065"/>
    </source>
</evidence>
<dbReference type="InterPro" id="IPR014138">
    <property type="entry name" value="Nickel_NikD"/>
</dbReference>
<evidence type="ECO:0000259" key="13">
    <source>
        <dbReference type="PROSITE" id="PS50893"/>
    </source>
</evidence>
<proteinExistence type="inferred from homology"/>
<keyword evidence="12" id="KW-0472">Membrane</keyword>
<feature type="domain" description="ABC transporter" evidence="13">
    <location>
        <begin position="2"/>
        <end position="241"/>
    </location>
</feature>
<comment type="subcellular location">
    <subcellularLocation>
        <location evidence="1">Cell inner membrane</location>
        <topology evidence="1">Peripheral membrane protein</topology>
    </subcellularLocation>
</comment>
<dbReference type="Pfam" id="PF00005">
    <property type="entry name" value="ABC_tran"/>
    <property type="match status" value="1"/>
</dbReference>
<accession>A0A0J5N606</accession>
<dbReference type="PATRIC" id="fig|61647.14.peg.4790"/>
<dbReference type="STRING" id="61647.LG71_23345"/>
<keyword evidence="16" id="KW-1185">Reference proteome</keyword>
<dbReference type="InterPro" id="IPR003593">
    <property type="entry name" value="AAA+_ATPase"/>
</dbReference>
<keyword evidence="9" id="KW-1278">Translocase</keyword>
<dbReference type="SMART" id="SM00382">
    <property type="entry name" value="AAA"/>
    <property type="match status" value="1"/>
</dbReference>
<evidence type="ECO:0000256" key="1">
    <source>
        <dbReference type="ARBA" id="ARBA00004417"/>
    </source>
</evidence>
<dbReference type="PROSITE" id="PS50893">
    <property type="entry name" value="ABC_TRANSPORTER_2"/>
    <property type="match status" value="1"/>
</dbReference>
<keyword evidence="8 14" id="KW-0067">ATP-binding</keyword>
<keyword evidence="10" id="KW-0406">Ion transport</keyword>
<keyword evidence="11" id="KW-0921">Nickel transport</keyword>
<evidence type="ECO:0000256" key="5">
    <source>
        <dbReference type="ARBA" id="ARBA00022519"/>
    </source>
</evidence>
<dbReference type="RefSeq" id="WP_048253702.1">
    <property type="nucleotide sequence ID" value="NZ_CBCSIS010000008.1"/>
</dbReference>
<dbReference type="eggNOG" id="COG0444">
    <property type="taxonomic scope" value="Bacteria"/>
</dbReference>
<evidence type="ECO:0000313" key="14">
    <source>
        <dbReference type="EMBL" id="KMK14433.1"/>
    </source>
</evidence>
<dbReference type="InterPro" id="IPR027417">
    <property type="entry name" value="P-loop_NTPase"/>
</dbReference>
<dbReference type="GeneID" id="61383721"/>
<evidence type="ECO:0000256" key="8">
    <source>
        <dbReference type="ARBA" id="ARBA00022840"/>
    </source>
</evidence>